<reference evidence="2 3" key="1">
    <citation type="journal article" date="2019" name="Sci. Rep.">
        <title>A high-quality genome of Eragrostis curvula grass provides insights into Poaceae evolution and supports new strategies to enhance forage quality.</title>
        <authorList>
            <person name="Carballo J."/>
            <person name="Santos B.A.C.M."/>
            <person name="Zappacosta D."/>
            <person name="Garbus I."/>
            <person name="Selva J.P."/>
            <person name="Gallo C.A."/>
            <person name="Diaz A."/>
            <person name="Albertini E."/>
            <person name="Caccamo M."/>
            <person name="Echenique V."/>
        </authorList>
    </citation>
    <scope>NUCLEOTIDE SEQUENCE [LARGE SCALE GENOMIC DNA]</scope>
    <source>
        <strain evidence="3">cv. Victoria</strain>
        <tissue evidence="2">Leaf</tissue>
    </source>
</reference>
<dbReference type="Proteomes" id="UP000324897">
    <property type="component" value="Unassembled WGS sequence"/>
</dbReference>
<evidence type="ECO:0000256" key="1">
    <source>
        <dbReference type="SAM" id="MobiDB-lite"/>
    </source>
</evidence>
<feature type="region of interest" description="Disordered" evidence="1">
    <location>
        <begin position="1"/>
        <end position="23"/>
    </location>
</feature>
<gene>
    <name evidence="2" type="ORF">EJB05_47871</name>
</gene>
<feature type="non-terminal residue" evidence="2">
    <location>
        <position position="1"/>
    </location>
</feature>
<name>A0A5J9T0C6_9POAL</name>
<protein>
    <submittedName>
        <fullName evidence="2">Uncharacterized protein</fullName>
    </submittedName>
</protein>
<evidence type="ECO:0000313" key="3">
    <source>
        <dbReference type="Proteomes" id="UP000324897"/>
    </source>
</evidence>
<feature type="region of interest" description="Disordered" evidence="1">
    <location>
        <begin position="36"/>
        <end position="61"/>
    </location>
</feature>
<feature type="region of interest" description="Disordered" evidence="1">
    <location>
        <begin position="117"/>
        <end position="151"/>
    </location>
</feature>
<feature type="compositionally biased region" description="Low complexity" evidence="1">
    <location>
        <begin position="36"/>
        <end position="51"/>
    </location>
</feature>
<accession>A0A5J9T0C6</accession>
<dbReference type="Gramene" id="TVU04738">
    <property type="protein sequence ID" value="TVU04738"/>
    <property type="gene ID" value="EJB05_47871"/>
</dbReference>
<comment type="caution">
    <text evidence="2">The sequence shown here is derived from an EMBL/GenBank/DDBJ whole genome shotgun (WGS) entry which is preliminary data.</text>
</comment>
<keyword evidence="3" id="KW-1185">Reference proteome</keyword>
<dbReference type="AlphaFoldDB" id="A0A5J9T0C6"/>
<feature type="compositionally biased region" description="Pro residues" evidence="1">
    <location>
        <begin position="52"/>
        <end position="61"/>
    </location>
</feature>
<sequence>MRLAHACRTGRSSARSAPMSRAGAWRDAAVVRRNAAASRPAIRTSSFSSTPDPDPLRPPPLDAAAAATNNLRKVSIADTTLAGLPEVLQSKYFDAADELAINHRQLCLLCGSRQPYEPEKEENENNAAAASPRSDALSIRDTVGTAARRSPNRRFSFSRHCRSASTWLMVGPRRGPDFRPRFLATADTTGGCCFPDCGSEHAECAAQRAHSVSSSCRGFWSSTSSSPATSHSSGTPQDKISWTELWPAAAVVEKKEGEEGGEQKEAWDTSKCVSMLYSINCMLIIINEKIMVKYGKMEMEQLELFVRDGMLLMEMGIQNSQESTDKWPDYLIETYVMTTRTIANSSGVHAGNLSWNATVVSHHG</sequence>
<dbReference type="EMBL" id="RWGY01000051">
    <property type="protein sequence ID" value="TVU04738.1"/>
    <property type="molecule type" value="Genomic_DNA"/>
</dbReference>
<evidence type="ECO:0000313" key="2">
    <source>
        <dbReference type="EMBL" id="TVU04738.1"/>
    </source>
</evidence>
<feature type="compositionally biased region" description="Low complexity" evidence="1">
    <location>
        <begin position="11"/>
        <end position="23"/>
    </location>
</feature>
<proteinExistence type="predicted"/>
<organism evidence="2 3">
    <name type="scientific">Eragrostis curvula</name>
    <name type="common">weeping love grass</name>
    <dbReference type="NCBI Taxonomy" id="38414"/>
    <lineage>
        <taxon>Eukaryota</taxon>
        <taxon>Viridiplantae</taxon>
        <taxon>Streptophyta</taxon>
        <taxon>Embryophyta</taxon>
        <taxon>Tracheophyta</taxon>
        <taxon>Spermatophyta</taxon>
        <taxon>Magnoliopsida</taxon>
        <taxon>Liliopsida</taxon>
        <taxon>Poales</taxon>
        <taxon>Poaceae</taxon>
        <taxon>PACMAD clade</taxon>
        <taxon>Chloridoideae</taxon>
        <taxon>Eragrostideae</taxon>
        <taxon>Eragrostidinae</taxon>
        <taxon>Eragrostis</taxon>
    </lineage>
</organism>